<proteinExistence type="inferred from homology"/>
<dbReference type="AlphaFoldDB" id="A0A6J2UA53"/>
<dbReference type="Gene3D" id="2.20.28.200">
    <property type="match status" value="1"/>
</dbReference>
<dbReference type="Pfam" id="PF02146">
    <property type="entry name" value="SIR2"/>
    <property type="match status" value="1"/>
</dbReference>
<keyword evidence="4 7" id="KW-0862">Zinc</keyword>
<evidence type="ECO:0000259" key="8">
    <source>
        <dbReference type="PROSITE" id="PS50305"/>
    </source>
</evidence>
<dbReference type="SUPFAM" id="SSF52467">
    <property type="entry name" value="DHS-like NAD/FAD-binding domain"/>
    <property type="match status" value="1"/>
</dbReference>
<dbReference type="CTD" id="51548"/>
<evidence type="ECO:0000313" key="10">
    <source>
        <dbReference type="RefSeq" id="XP_030384353.1"/>
    </source>
</evidence>
<dbReference type="OrthoDB" id="2919105at2759"/>
<feature type="binding site" evidence="7">
    <location>
        <position position="144"/>
    </location>
    <ligand>
        <name>Zn(2+)</name>
        <dbReference type="ChEBI" id="CHEBI:29105"/>
    </ligand>
</feature>
<feature type="domain" description="Deacetylase sirtuin-type" evidence="8">
    <location>
        <begin position="27"/>
        <end position="273"/>
    </location>
</feature>
<sequence>MSCNYAEGLSPYEHKGVLGVPEIFDSSDIVEKKCKQLATLITESKHVVVHTGAGISTSAGIPDFRGPKGVWTLEKKGEKPALNISFDDAQPTLTHMALLALVEHGYVQYIVTQNIDGLHLKSGLSRRNLAEVHGNMFIEQCRKCRRQFICPTASKTVGQKTMGYPCQSGLDGNSRSCRSGILHDTVLDWEDNLPEPDFQLALMHSTMADLNITLGTTLQIVPSGNLPLKNLKTGGKLVICNLQPTKHNKHAHLIISTYTDQILSKLCKLIGVEIPKYSEACDPTKCFTYLEWALSQDCIKSLEKTFKEHQAAIRKDCHQLQVPKFMPKAKKRRKSET</sequence>
<feature type="active site" description="Proton acceptor" evidence="7">
    <location>
        <position position="133"/>
    </location>
</feature>
<keyword evidence="9" id="KW-1185">Reference proteome</keyword>
<keyword evidence="2" id="KW-0808">Transferase</keyword>
<evidence type="ECO:0000256" key="7">
    <source>
        <dbReference type="PROSITE-ProRule" id="PRU00236"/>
    </source>
</evidence>
<dbReference type="GO" id="GO:0005634">
    <property type="term" value="C:nucleus"/>
    <property type="evidence" value="ECO:0007669"/>
    <property type="project" value="TreeGrafter"/>
</dbReference>
<dbReference type="PROSITE" id="PS50305">
    <property type="entry name" value="SIRTUIN"/>
    <property type="match status" value="1"/>
</dbReference>
<dbReference type="InterPro" id="IPR026590">
    <property type="entry name" value="Ssirtuin_cat_dom"/>
</dbReference>
<evidence type="ECO:0000256" key="1">
    <source>
        <dbReference type="ARBA" id="ARBA00012928"/>
    </source>
</evidence>
<dbReference type="GO" id="GO:0070403">
    <property type="term" value="F:NAD+ binding"/>
    <property type="evidence" value="ECO:0007669"/>
    <property type="project" value="InterPro"/>
</dbReference>
<keyword evidence="5" id="KW-0520">NAD</keyword>
<dbReference type="GO" id="GO:0046872">
    <property type="term" value="F:metal ion binding"/>
    <property type="evidence" value="ECO:0007669"/>
    <property type="project" value="UniProtKB-KW"/>
</dbReference>
<dbReference type="GO" id="GO:0003714">
    <property type="term" value="F:transcription corepressor activity"/>
    <property type="evidence" value="ECO:0007669"/>
    <property type="project" value="TreeGrafter"/>
</dbReference>
<dbReference type="RefSeq" id="XP_030384353.1">
    <property type="nucleotide sequence ID" value="XM_030528493.1"/>
</dbReference>
<comment type="similarity">
    <text evidence="6">Belongs to the sirtuin family. Class IV subfamily.</text>
</comment>
<dbReference type="InterPro" id="IPR029035">
    <property type="entry name" value="DHS-like_NAD/FAD-binding_dom"/>
</dbReference>
<feature type="binding site" evidence="7">
    <location>
        <position position="177"/>
    </location>
    <ligand>
        <name>Zn(2+)</name>
        <dbReference type="ChEBI" id="CHEBI:29105"/>
    </ligand>
</feature>
<dbReference type="GeneID" id="115631679"/>
<evidence type="ECO:0000256" key="4">
    <source>
        <dbReference type="ARBA" id="ARBA00022833"/>
    </source>
</evidence>
<dbReference type="PANTHER" id="PTHR11085:SF12">
    <property type="entry name" value="NAD-DEPENDENT PROTEIN DEACYLASE SIRTUIN-6"/>
    <property type="match status" value="1"/>
</dbReference>
<dbReference type="GO" id="GO:0000122">
    <property type="term" value="P:negative regulation of transcription by RNA polymerase II"/>
    <property type="evidence" value="ECO:0007669"/>
    <property type="project" value="TreeGrafter"/>
</dbReference>
<reference evidence="10" key="1">
    <citation type="submission" date="2025-08" db="UniProtKB">
        <authorList>
            <consortium name="RefSeq"/>
        </authorList>
    </citation>
    <scope>IDENTIFICATION</scope>
    <source>
        <strain evidence="10">11010-0011.00</strain>
        <tissue evidence="10">Whole body</tissue>
    </source>
</reference>
<dbReference type="InterPro" id="IPR003000">
    <property type="entry name" value="Sirtuin"/>
</dbReference>
<protein>
    <recommendedName>
        <fullName evidence="1">protein acetyllysine N-acetyltransferase</fullName>
        <ecNumber evidence="1">2.3.1.286</ecNumber>
    </recommendedName>
</protein>
<feature type="binding site" evidence="7">
    <location>
        <position position="141"/>
    </location>
    <ligand>
        <name>Zn(2+)</name>
        <dbReference type="ChEBI" id="CHEBI:29105"/>
    </ligand>
</feature>
<dbReference type="FunFam" id="3.40.50.1220:FF:000038">
    <property type="entry name" value="NAD-dependent protein deacetylase sirtuin-6 isoform X2"/>
    <property type="match status" value="1"/>
</dbReference>
<name>A0A6J2UA53_DROLE</name>
<feature type="binding site" evidence="7">
    <location>
        <position position="166"/>
    </location>
    <ligand>
        <name>Zn(2+)</name>
        <dbReference type="ChEBI" id="CHEBI:29105"/>
    </ligand>
</feature>
<accession>A0A6J2UA53</accession>
<evidence type="ECO:0000313" key="9">
    <source>
        <dbReference type="Proteomes" id="UP000504634"/>
    </source>
</evidence>
<evidence type="ECO:0000256" key="3">
    <source>
        <dbReference type="ARBA" id="ARBA00022723"/>
    </source>
</evidence>
<dbReference type="EC" id="2.3.1.286" evidence="1"/>
<dbReference type="Gene3D" id="3.40.50.1220">
    <property type="entry name" value="TPP-binding domain"/>
    <property type="match status" value="1"/>
</dbReference>
<organism evidence="9 10">
    <name type="scientific">Drosophila lebanonensis</name>
    <name type="common">Fruit fly</name>
    <name type="synonym">Scaptodrosophila lebanonensis</name>
    <dbReference type="NCBI Taxonomy" id="7225"/>
    <lineage>
        <taxon>Eukaryota</taxon>
        <taxon>Metazoa</taxon>
        <taxon>Ecdysozoa</taxon>
        <taxon>Arthropoda</taxon>
        <taxon>Hexapoda</taxon>
        <taxon>Insecta</taxon>
        <taxon>Pterygota</taxon>
        <taxon>Neoptera</taxon>
        <taxon>Endopterygota</taxon>
        <taxon>Diptera</taxon>
        <taxon>Brachycera</taxon>
        <taxon>Muscomorpha</taxon>
        <taxon>Ephydroidea</taxon>
        <taxon>Drosophilidae</taxon>
        <taxon>Scaptodrosophila</taxon>
    </lineage>
</organism>
<evidence type="ECO:0000256" key="2">
    <source>
        <dbReference type="ARBA" id="ARBA00022679"/>
    </source>
</evidence>
<dbReference type="Proteomes" id="UP000504634">
    <property type="component" value="Unplaced"/>
</dbReference>
<dbReference type="InterPro" id="IPR050134">
    <property type="entry name" value="NAD-dep_sirtuin_deacylases"/>
</dbReference>
<dbReference type="GO" id="GO:0046969">
    <property type="term" value="F:histone H3K9 deacetylase activity, NAD-dependent"/>
    <property type="evidence" value="ECO:0007669"/>
    <property type="project" value="TreeGrafter"/>
</dbReference>
<dbReference type="PANTHER" id="PTHR11085">
    <property type="entry name" value="NAD-DEPENDENT PROTEIN DEACYLASE SIRTUIN-5, MITOCHONDRIAL-RELATED"/>
    <property type="match status" value="1"/>
</dbReference>
<keyword evidence="3 7" id="KW-0479">Metal-binding</keyword>
<evidence type="ECO:0000256" key="5">
    <source>
        <dbReference type="ARBA" id="ARBA00023027"/>
    </source>
</evidence>
<evidence type="ECO:0000256" key="6">
    <source>
        <dbReference type="ARBA" id="ARBA00038170"/>
    </source>
</evidence>
<gene>
    <name evidence="10" type="primary">LOC115631679</name>
</gene>